<dbReference type="EMBL" id="CM029042">
    <property type="protein sequence ID" value="KAG2618978.1"/>
    <property type="molecule type" value="Genomic_DNA"/>
</dbReference>
<gene>
    <name evidence="1" type="ORF">PVAP13_3NG140721</name>
</gene>
<reference evidence="1" key="1">
    <citation type="submission" date="2020-05" db="EMBL/GenBank/DDBJ databases">
        <title>WGS assembly of Panicum virgatum.</title>
        <authorList>
            <person name="Lovell J.T."/>
            <person name="Jenkins J."/>
            <person name="Shu S."/>
            <person name="Juenger T.E."/>
            <person name="Schmutz J."/>
        </authorList>
    </citation>
    <scope>NUCLEOTIDE SEQUENCE</scope>
    <source>
        <strain evidence="1">AP13</strain>
    </source>
</reference>
<dbReference type="AlphaFoldDB" id="A0A8T0UAA5"/>
<protein>
    <submittedName>
        <fullName evidence="1">Uncharacterized protein</fullName>
    </submittedName>
</protein>
<organism evidence="1 2">
    <name type="scientific">Panicum virgatum</name>
    <name type="common">Blackwell switchgrass</name>
    <dbReference type="NCBI Taxonomy" id="38727"/>
    <lineage>
        <taxon>Eukaryota</taxon>
        <taxon>Viridiplantae</taxon>
        <taxon>Streptophyta</taxon>
        <taxon>Embryophyta</taxon>
        <taxon>Tracheophyta</taxon>
        <taxon>Spermatophyta</taxon>
        <taxon>Magnoliopsida</taxon>
        <taxon>Liliopsida</taxon>
        <taxon>Poales</taxon>
        <taxon>Poaceae</taxon>
        <taxon>PACMAD clade</taxon>
        <taxon>Panicoideae</taxon>
        <taxon>Panicodae</taxon>
        <taxon>Paniceae</taxon>
        <taxon>Panicinae</taxon>
        <taxon>Panicum</taxon>
        <taxon>Panicum sect. Hiantes</taxon>
    </lineage>
</organism>
<evidence type="ECO:0000313" key="2">
    <source>
        <dbReference type="Proteomes" id="UP000823388"/>
    </source>
</evidence>
<proteinExistence type="predicted"/>
<sequence length="68" mass="7841">MTPWLPSVHGRMNWAIGCLPHNTSASAEVHRKCCLELWKRHYCVYFSWCCVRTPKVHHLDASCTSLGK</sequence>
<dbReference type="Proteomes" id="UP000823388">
    <property type="component" value="Chromosome 3N"/>
</dbReference>
<keyword evidence="2" id="KW-1185">Reference proteome</keyword>
<accession>A0A8T0UAA5</accession>
<evidence type="ECO:0000313" key="1">
    <source>
        <dbReference type="EMBL" id="KAG2618978.1"/>
    </source>
</evidence>
<name>A0A8T0UAA5_PANVG</name>
<comment type="caution">
    <text evidence="1">The sequence shown here is derived from an EMBL/GenBank/DDBJ whole genome shotgun (WGS) entry which is preliminary data.</text>
</comment>